<evidence type="ECO:0000259" key="7">
    <source>
        <dbReference type="Pfam" id="PF00171"/>
    </source>
</evidence>
<organism evidence="8 9">
    <name type="scientific">Rhodococcus opacus</name>
    <name type="common">Nocardia opaca</name>
    <dbReference type="NCBI Taxonomy" id="37919"/>
    <lineage>
        <taxon>Bacteria</taxon>
        <taxon>Bacillati</taxon>
        <taxon>Actinomycetota</taxon>
        <taxon>Actinomycetes</taxon>
        <taxon>Mycobacteriales</taxon>
        <taxon>Nocardiaceae</taxon>
        <taxon>Rhodococcus</taxon>
    </lineage>
</organism>
<dbReference type="Gene3D" id="3.40.309.10">
    <property type="entry name" value="Aldehyde Dehydrogenase, Chain A, domain 2"/>
    <property type="match status" value="1"/>
</dbReference>
<feature type="domain" description="Aldehyde dehydrogenase" evidence="7">
    <location>
        <begin position="16"/>
        <end position="472"/>
    </location>
</feature>
<comment type="similarity">
    <text evidence="1 6">Belongs to the aldehyde dehydrogenase family.</text>
</comment>
<dbReference type="InterPro" id="IPR015590">
    <property type="entry name" value="Aldehyde_DH_dom"/>
</dbReference>
<dbReference type="PANTHER" id="PTHR42804">
    <property type="entry name" value="ALDEHYDE DEHYDROGENASE"/>
    <property type="match status" value="1"/>
</dbReference>
<dbReference type="Pfam" id="PF00171">
    <property type="entry name" value="Aldedh"/>
    <property type="match status" value="1"/>
</dbReference>
<protein>
    <recommendedName>
        <fullName evidence="3">aldehyde dehydrogenase (NAD(+))</fullName>
        <ecNumber evidence="3">1.2.1.3</ecNumber>
    </recommendedName>
</protein>
<dbReference type="CDD" id="cd07138">
    <property type="entry name" value="ALDH_CddD_SSP0762"/>
    <property type="match status" value="1"/>
</dbReference>
<dbReference type="PROSITE" id="PS00687">
    <property type="entry name" value="ALDEHYDE_DEHYDR_GLU"/>
    <property type="match status" value="1"/>
</dbReference>
<dbReference type="GO" id="GO:0004029">
    <property type="term" value="F:aldehyde dehydrogenase (NAD+) activity"/>
    <property type="evidence" value="ECO:0007669"/>
    <property type="project" value="UniProtKB-EC"/>
</dbReference>
<gene>
    <name evidence="8" type="ORF">EP51_44080</name>
</gene>
<dbReference type="InterPro" id="IPR016161">
    <property type="entry name" value="Ald_DH/histidinol_DH"/>
</dbReference>
<evidence type="ECO:0000256" key="5">
    <source>
        <dbReference type="PROSITE-ProRule" id="PRU10007"/>
    </source>
</evidence>
<evidence type="ECO:0000256" key="6">
    <source>
        <dbReference type="RuleBase" id="RU003345"/>
    </source>
</evidence>
<evidence type="ECO:0000256" key="3">
    <source>
        <dbReference type="ARBA" id="ARBA00024226"/>
    </source>
</evidence>
<dbReference type="PANTHER" id="PTHR42804:SF1">
    <property type="entry name" value="ALDEHYDE DEHYDROGENASE-RELATED"/>
    <property type="match status" value="1"/>
</dbReference>
<dbReference type="FunFam" id="3.40.605.10:FF:000007">
    <property type="entry name" value="NAD/NADP-dependent betaine aldehyde dehydrogenase"/>
    <property type="match status" value="1"/>
</dbReference>
<keyword evidence="2 6" id="KW-0560">Oxidoreductase</keyword>
<keyword evidence="8" id="KW-0614">Plasmid</keyword>
<evidence type="ECO:0000256" key="4">
    <source>
        <dbReference type="ARBA" id="ARBA00049194"/>
    </source>
</evidence>
<dbReference type="SUPFAM" id="SSF53720">
    <property type="entry name" value="ALDH-like"/>
    <property type="match status" value="1"/>
</dbReference>
<dbReference type="EC" id="1.2.1.3" evidence="3"/>
<dbReference type="Gene3D" id="3.40.605.10">
    <property type="entry name" value="Aldehyde Dehydrogenase, Chain A, domain 1"/>
    <property type="match status" value="1"/>
</dbReference>
<dbReference type="FunFam" id="3.40.309.10:FF:000012">
    <property type="entry name" value="Betaine aldehyde dehydrogenase"/>
    <property type="match status" value="1"/>
</dbReference>
<evidence type="ECO:0000313" key="9">
    <source>
        <dbReference type="Proteomes" id="UP000028488"/>
    </source>
</evidence>
<sequence length="476" mass="50309">MAPRLHRDAFYIGGEWRTPATTERLAVENPATEEIIGSVPVSGPDEVNLAVAAAGSAASEWGLSTADERIFVLRQIAELVKASAPELAVLVSDEIGTPITFAEQVQLGLPIAVLESHIRLLEEGALDDERMGTSLVTKAPMGVAVAITPWNYPLHQLIGKVAPAIAAGCTTIVKPSALAPLSTFSLFELFDASDLPPGVVNLVFGPGAAVGELLVSHPDVDMVSFTGSTRAGRRVAELAGTGLKKVTLELGGKSASIILDDADLDSAVKATVAKAYQNGGQTCSAWTRLLVPDRLYDEVLERVVTEAESFVPGDPREPATKLGPLASADQRRQVLDYIRKGEAEGAKVVAGGAYDVPGMTRGHYVPATVLTDVVPDATVAQEEIFGPVLSVLRYENDDDAVAVANNSRYGLAGAVWSVDVDRASRVARRLATGRVDINGAAFNTLAPFGGFKDSGFGRELGRYGLEEYLQPRSLQL</sequence>
<name>A0A076F0W1_RHOOP</name>
<dbReference type="Proteomes" id="UP000028488">
    <property type="component" value="Plasmid pPDG2"/>
</dbReference>
<dbReference type="InterPro" id="IPR029510">
    <property type="entry name" value="Ald_DH_CS_GLU"/>
</dbReference>
<feature type="active site" evidence="5">
    <location>
        <position position="249"/>
    </location>
</feature>
<evidence type="ECO:0000256" key="1">
    <source>
        <dbReference type="ARBA" id="ARBA00009986"/>
    </source>
</evidence>
<comment type="catalytic activity">
    <reaction evidence="4">
        <text>an aldehyde + NAD(+) + H2O = a carboxylate + NADH + 2 H(+)</text>
        <dbReference type="Rhea" id="RHEA:16185"/>
        <dbReference type="ChEBI" id="CHEBI:15377"/>
        <dbReference type="ChEBI" id="CHEBI:15378"/>
        <dbReference type="ChEBI" id="CHEBI:17478"/>
        <dbReference type="ChEBI" id="CHEBI:29067"/>
        <dbReference type="ChEBI" id="CHEBI:57540"/>
        <dbReference type="ChEBI" id="CHEBI:57945"/>
        <dbReference type="EC" id="1.2.1.3"/>
    </reaction>
</comment>
<dbReference type="PROSITE" id="PS00070">
    <property type="entry name" value="ALDEHYDE_DEHYDR_CYS"/>
    <property type="match status" value="1"/>
</dbReference>
<evidence type="ECO:0000256" key="2">
    <source>
        <dbReference type="ARBA" id="ARBA00023002"/>
    </source>
</evidence>
<dbReference type="FunFam" id="3.40.605.10:FF:000026">
    <property type="entry name" value="Aldehyde dehydrogenase, putative"/>
    <property type="match status" value="1"/>
</dbReference>
<proteinExistence type="inferred from homology"/>
<dbReference type="InterPro" id="IPR016160">
    <property type="entry name" value="Ald_DH_CS_CYS"/>
</dbReference>
<evidence type="ECO:0000313" key="8">
    <source>
        <dbReference type="EMBL" id="AII11057.1"/>
    </source>
</evidence>
<reference evidence="8 9" key="1">
    <citation type="submission" date="2014-07" db="EMBL/GenBank/DDBJ databases">
        <title>Genome Sequence of Rhodococcus opacus Strain R7, a Biodegrader of Mono- and Polycyclic Aromatic Hydrocarbons.</title>
        <authorList>
            <person name="Di Gennaro P."/>
            <person name="Zampolli J."/>
            <person name="Presti I."/>
            <person name="Cappelletti M."/>
            <person name="D'Ursi P."/>
            <person name="Orro A."/>
            <person name="Mezzelani A."/>
            <person name="Milanesi L."/>
        </authorList>
    </citation>
    <scope>NUCLEOTIDE SEQUENCE [LARGE SCALE GENOMIC DNA]</scope>
    <source>
        <strain evidence="8 9">R7</strain>
        <plasmid evidence="8">pPDG2</plasmid>
    </source>
</reference>
<accession>A0A076F0W1</accession>
<dbReference type="InterPro" id="IPR016162">
    <property type="entry name" value="Ald_DH_N"/>
</dbReference>
<dbReference type="InterPro" id="IPR016163">
    <property type="entry name" value="Ald_DH_C"/>
</dbReference>
<dbReference type="AlphaFoldDB" id="A0A076F0W1"/>
<dbReference type="EMBL" id="CP008949">
    <property type="protein sequence ID" value="AII11057.1"/>
    <property type="molecule type" value="Genomic_DNA"/>
</dbReference>
<geneLocation type="plasmid" evidence="8 9">
    <name>pPDG2</name>
</geneLocation>